<comment type="caution">
    <text evidence="2">The sequence shown here is derived from an EMBL/GenBank/DDBJ whole genome shotgun (WGS) entry which is preliminary data.</text>
</comment>
<dbReference type="EMBL" id="VDEP01000439">
    <property type="protein sequence ID" value="KAA1082087.1"/>
    <property type="molecule type" value="Genomic_DNA"/>
</dbReference>
<dbReference type="Proteomes" id="UP000325313">
    <property type="component" value="Unassembled WGS sequence"/>
</dbReference>
<evidence type="ECO:0000256" key="1">
    <source>
        <dbReference type="SAM" id="MobiDB-lite"/>
    </source>
</evidence>
<proteinExistence type="predicted"/>
<reference evidence="2 3" key="1">
    <citation type="submission" date="2019-05" db="EMBL/GenBank/DDBJ databases">
        <title>Emergence of the Ug99 lineage of the wheat stem rust pathogen through somatic hybridization.</title>
        <authorList>
            <person name="Li F."/>
            <person name="Upadhyaya N.M."/>
            <person name="Sperschneider J."/>
            <person name="Matny O."/>
            <person name="Nguyen-Phuc H."/>
            <person name="Mago R."/>
            <person name="Raley C."/>
            <person name="Miller M.E."/>
            <person name="Silverstein K.A.T."/>
            <person name="Henningsen E."/>
            <person name="Hirsch C.D."/>
            <person name="Visser B."/>
            <person name="Pretorius Z.A."/>
            <person name="Steffenson B.J."/>
            <person name="Schwessinger B."/>
            <person name="Dodds P.N."/>
            <person name="Figueroa M."/>
        </authorList>
    </citation>
    <scope>NUCLEOTIDE SEQUENCE [LARGE SCALE GENOMIC DNA]</scope>
    <source>
        <strain evidence="2 3">Ug99</strain>
    </source>
</reference>
<feature type="region of interest" description="Disordered" evidence="1">
    <location>
        <begin position="54"/>
        <end position="86"/>
    </location>
</feature>
<evidence type="ECO:0000313" key="3">
    <source>
        <dbReference type="Proteomes" id="UP000325313"/>
    </source>
</evidence>
<sequence>MGRREARATGKPSVSQLTPVSCVITAPSAFGPVTLEPQPPTIPLRQPVRLRRTLATPKNPSTASTHCHQGSRLKQPSHLPNIQNFH</sequence>
<accession>A0A5B0MYY5</accession>
<name>A0A5B0MYY5_PUCGR</name>
<dbReference type="AlphaFoldDB" id="A0A5B0MYY5"/>
<gene>
    <name evidence="2" type="ORF">PGTUg99_016670</name>
</gene>
<protein>
    <submittedName>
        <fullName evidence="2">Uncharacterized protein</fullName>
    </submittedName>
</protein>
<organism evidence="2 3">
    <name type="scientific">Puccinia graminis f. sp. tritici</name>
    <dbReference type="NCBI Taxonomy" id="56615"/>
    <lineage>
        <taxon>Eukaryota</taxon>
        <taxon>Fungi</taxon>
        <taxon>Dikarya</taxon>
        <taxon>Basidiomycota</taxon>
        <taxon>Pucciniomycotina</taxon>
        <taxon>Pucciniomycetes</taxon>
        <taxon>Pucciniales</taxon>
        <taxon>Pucciniaceae</taxon>
        <taxon>Puccinia</taxon>
    </lineage>
</organism>
<feature type="compositionally biased region" description="Polar residues" evidence="1">
    <location>
        <begin position="56"/>
        <end position="86"/>
    </location>
</feature>
<evidence type="ECO:0000313" key="2">
    <source>
        <dbReference type="EMBL" id="KAA1082087.1"/>
    </source>
</evidence>